<accession>A0A8X6QP17</accession>
<dbReference type="Proteomes" id="UP000887013">
    <property type="component" value="Unassembled WGS sequence"/>
</dbReference>
<protein>
    <submittedName>
        <fullName evidence="1">Uncharacterized protein</fullName>
    </submittedName>
</protein>
<reference evidence="1" key="1">
    <citation type="submission" date="2020-08" db="EMBL/GenBank/DDBJ databases">
        <title>Multicomponent nature underlies the extraordinary mechanical properties of spider dragline silk.</title>
        <authorList>
            <person name="Kono N."/>
            <person name="Nakamura H."/>
            <person name="Mori M."/>
            <person name="Yoshida Y."/>
            <person name="Ohtoshi R."/>
            <person name="Malay A.D."/>
            <person name="Moran D.A.P."/>
            <person name="Tomita M."/>
            <person name="Numata K."/>
            <person name="Arakawa K."/>
        </authorList>
    </citation>
    <scope>NUCLEOTIDE SEQUENCE</scope>
</reference>
<keyword evidence="2" id="KW-1185">Reference proteome</keyword>
<dbReference type="EMBL" id="BMAW01128049">
    <property type="protein sequence ID" value="GFU23773.1"/>
    <property type="molecule type" value="Genomic_DNA"/>
</dbReference>
<name>A0A8X6QP17_NEPPI</name>
<feature type="non-terminal residue" evidence="1">
    <location>
        <position position="1"/>
    </location>
</feature>
<evidence type="ECO:0000313" key="2">
    <source>
        <dbReference type="Proteomes" id="UP000887013"/>
    </source>
</evidence>
<organism evidence="1 2">
    <name type="scientific">Nephila pilipes</name>
    <name type="common">Giant wood spider</name>
    <name type="synonym">Nephila maculata</name>
    <dbReference type="NCBI Taxonomy" id="299642"/>
    <lineage>
        <taxon>Eukaryota</taxon>
        <taxon>Metazoa</taxon>
        <taxon>Ecdysozoa</taxon>
        <taxon>Arthropoda</taxon>
        <taxon>Chelicerata</taxon>
        <taxon>Arachnida</taxon>
        <taxon>Araneae</taxon>
        <taxon>Araneomorphae</taxon>
        <taxon>Entelegynae</taxon>
        <taxon>Araneoidea</taxon>
        <taxon>Nephilidae</taxon>
        <taxon>Nephila</taxon>
    </lineage>
</organism>
<comment type="caution">
    <text evidence="1">The sequence shown here is derived from an EMBL/GenBank/DDBJ whole genome shotgun (WGS) entry which is preliminary data.</text>
</comment>
<evidence type="ECO:0000313" key="1">
    <source>
        <dbReference type="EMBL" id="GFU23773.1"/>
    </source>
</evidence>
<sequence>KPTPADSTLLEGNV</sequence>
<proteinExistence type="predicted"/>
<gene>
    <name evidence="1" type="ORF">NPIL_255761</name>
</gene>